<gene>
    <name evidence="2" type="ORF">H0H81_007254</name>
</gene>
<organism evidence="2 3">
    <name type="scientific">Sphagnurus paluster</name>
    <dbReference type="NCBI Taxonomy" id="117069"/>
    <lineage>
        <taxon>Eukaryota</taxon>
        <taxon>Fungi</taxon>
        <taxon>Dikarya</taxon>
        <taxon>Basidiomycota</taxon>
        <taxon>Agaricomycotina</taxon>
        <taxon>Agaricomycetes</taxon>
        <taxon>Agaricomycetidae</taxon>
        <taxon>Agaricales</taxon>
        <taxon>Tricholomatineae</taxon>
        <taxon>Lyophyllaceae</taxon>
        <taxon>Sphagnurus</taxon>
    </lineage>
</organism>
<proteinExistence type="predicted"/>
<evidence type="ECO:0000313" key="3">
    <source>
        <dbReference type="Proteomes" id="UP000717328"/>
    </source>
</evidence>
<reference evidence="2" key="2">
    <citation type="submission" date="2021-10" db="EMBL/GenBank/DDBJ databases">
        <title>Phylogenomics reveals ancestral predisposition of the termite-cultivated fungus Termitomyces towards a domesticated lifestyle.</title>
        <authorList>
            <person name="Auxier B."/>
            <person name="Grum-Grzhimaylo A."/>
            <person name="Cardenas M.E."/>
            <person name="Lodge J.D."/>
            <person name="Laessoe T."/>
            <person name="Pedersen O."/>
            <person name="Smith M.E."/>
            <person name="Kuyper T.W."/>
            <person name="Franco-Molano E.A."/>
            <person name="Baroni T.J."/>
            <person name="Aanen D.K."/>
        </authorList>
    </citation>
    <scope>NUCLEOTIDE SEQUENCE</scope>
    <source>
        <strain evidence="2">D49</strain>
    </source>
</reference>
<comment type="caution">
    <text evidence="2">The sequence shown here is derived from an EMBL/GenBank/DDBJ whole genome shotgun (WGS) entry which is preliminary data.</text>
</comment>
<dbReference type="EMBL" id="JABCKI010005906">
    <property type="protein sequence ID" value="KAG5636665.1"/>
    <property type="molecule type" value="Genomic_DNA"/>
</dbReference>
<dbReference type="AlphaFoldDB" id="A0A9P7FSV3"/>
<dbReference type="Proteomes" id="UP000717328">
    <property type="component" value="Unassembled WGS sequence"/>
</dbReference>
<name>A0A9P7FSV3_9AGAR</name>
<keyword evidence="3" id="KW-1185">Reference proteome</keyword>
<evidence type="ECO:0000256" key="1">
    <source>
        <dbReference type="SAM" id="MobiDB-lite"/>
    </source>
</evidence>
<sequence>MKRGFLNQAKARPRPRCFAQSQAVDPATPKPFPAVLSDNSSEHPEEVEPPTGKANRPLPKGYQPMANTILVRGLGANTVNYPSDMHIFTTLPPHPIGATVADNRDN</sequence>
<reference evidence="2" key="1">
    <citation type="submission" date="2021-02" db="EMBL/GenBank/DDBJ databases">
        <authorList>
            <person name="Nieuwenhuis M."/>
            <person name="Van De Peppel L.J.J."/>
        </authorList>
    </citation>
    <scope>NUCLEOTIDE SEQUENCE</scope>
    <source>
        <strain evidence="2">D49</strain>
    </source>
</reference>
<feature type="region of interest" description="Disordered" evidence="1">
    <location>
        <begin position="1"/>
        <end position="61"/>
    </location>
</feature>
<evidence type="ECO:0000313" key="2">
    <source>
        <dbReference type="EMBL" id="KAG5636665.1"/>
    </source>
</evidence>
<protein>
    <submittedName>
        <fullName evidence="2">Uncharacterized protein</fullName>
    </submittedName>
</protein>
<accession>A0A9P7FSV3</accession>